<evidence type="ECO:0000259" key="12">
    <source>
        <dbReference type="Pfam" id="PF02931"/>
    </source>
</evidence>
<keyword evidence="10 11" id="KW-0407">Ion channel</keyword>
<keyword evidence="6 11" id="KW-0732">Signal</keyword>
<keyword evidence="8 11" id="KW-0406">Ion transport</keyword>
<reference evidence="14 15" key="1">
    <citation type="submission" date="2024-04" db="EMBL/GenBank/DDBJ databases">
        <authorList>
            <person name="Rising A."/>
            <person name="Reimegard J."/>
            <person name="Sonavane S."/>
            <person name="Akerstrom W."/>
            <person name="Nylinder S."/>
            <person name="Hedman E."/>
            <person name="Kallberg Y."/>
        </authorList>
    </citation>
    <scope>NUCLEOTIDE SEQUENCE [LARGE SCALE GENOMIC DNA]</scope>
</reference>
<comment type="similarity">
    <text evidence="11">Belongs to the ligand-gated ion channel (TC 1.A.9) family.</text>
</comment>
<dbReference type="Gene3D" id="2.70.170.10">
    <property type="entry name" value="Neurotransmitter-gated ion-channel ligand-binding domain"/>
    <property type="match status" value="1"/>
</dbReference>
<dbReference type="Gene3D" id="1.20.58.390">
    <property type="entry name" value="Neurotransmitter-gated ion-channel transmembrane domain"/>
    <property type="match status" value="1"/>
</dbReference>
<dbReference type="InterPro" id="IPR006201">
    <property type="entry name" value="Neur_channel"/>
</dbReference>
<dbReference type="PRINTS" id="PR00252">
    <property type="entry name" value="NRIONCHANNEL"/>
</dbReference>
<dbReference type="SUPFAM" id="SSF63712">
    <property type="entry name" value="Nicotinic receptor ligand binding domain-like"/>
    <property type="match status" value="1"/>
</dbReference>
<gene>
    <name evidence="14" type="ORF">LARSCL_LOCUS22449</name>
</gene>
<evidence type="ECO:0000256" key="5">
    <source>
        <dbReference type="ARBA" id="ARBA00022692"/>
    </source>
</evidence>
<evidence type="ECO:0000256" key="7">
    <source>
        <dbReference type="ARBA" id="ARBA00022989"/>
    </source>
</evidence>
<evidence type="ECO:0000256" key="11">
    <source>
        <dbReference type="RuleBase" id="RU000687"/>
    </source>
</evidence>
<keyword evidence="4" id="KW-1003">Cell membrane</keyword>
<evidence type="ECO:0000256" key="1">
    <source>
        <dbReference type="ARBA" id="ARBA00004141"/>
    </source>
</evidence>
<dbReference type="GO" id="GO:0005886">
    <property type="term" value="C:plasma membrane"/>
    <property type="evidence" value="ECO:0007669"/>
    <property type="project" value="UniProtKB-SubCell"/>
</dbReference>
<dbReference type="SUPFAM" id="SSF90112">
    <property type="entry name" value="Neurotransmitter-gated ion-channel transmembrane pore"/>
    <property type="match status" value="1"/>
</dbReference>
<keyword evidence="5 11" id="KW-0812">Transmembrane</keyword>
<evidence type="ECO:0000313" key="14">
    <source>
        <dbReference type="EMBL" id="CAL1301330.1"/>
    </source>
</evidence>
<evidence type="ECO:0000256" key="3">
    <source>
        <dbReference type="ARBA" id="ARBA00022448"/>
    </source>
</evidence>
<comment type="caution">
    <text evidence="14">The sequence shown here is derived from an EMBL/GenBank/DDBJ whole genome shotgun (WGS) entry which is preliminary data.</text>
</comment>
<feature type="transmembrane region" description="Helical" evidence="11">
    <location>
        <begin position="306"/>
        <end position="328"/>
    </location>
</feature>
<feature type="signal peptide" evidence="11">
    <location>
        <begin position="1"/>
        <end position="18"/>
    </location>
</feature>
<comment type="subcellular location">
    <subcellularLocation>
        <location evidence="2">Cell membrane</location>
    </subcellularLocation>
    <subcellularLocation>
        <location evidence="1">Membrane</location>
        <topology evidence="1">Multi-pass membrane protein</topology>
    </subcellularLocation>
</comment>
<dbReference type="AlphaFoldDB" id="A0AAV2BYH9"/>
<evidence type="ECO:0000256" key="4">
    <source>
        <dbReference type="ARBA" id="ARBA00022475"/>
    </source>
</evidence>
<dbReference type="Pfam" id="PF02932">
    <property type="entry name" value="Neur_chan_memb"/>
    <property type="match status" value="1"/>
</dbReference>
<feature type="domain" description="Neurotransmitter-gated ion-channel transmembrane" evidence="13">
    <location>
        <begin position="247"/>
        <end position="352"/>
    </location>
</feature>
<dbReference type="GO" id="GO:0005230">
    <property type="term" value="F:extracellular ligand-gated monoatomic ion channel activity"/>
    <property type="evidence" value="ECO:0007669"/>
    <property type="project" value="InterPro"/>
</dbReference>
<dbReference type="GO" id="GO:0005254">
    <property type="term" value="F:chloride channel activity"/>
    <property type="evidence" value="ECO:0007669"/>
    <property type="project" value="UniProtKB-ARBA"/>
</dbReference>
<dbReference type="Pfam" id="PF02931">
    <property type="entry name" value="Neur_chan_LBD"/>
    <property type="match status" value="1"/>
</dbReference>
<dbReference type="InterPro" id="IPR006202">
    <property type="entry name" value="Neur_chan_lig-bd"/>
</dbReference>
<keyword evidence="3 11" id="KW-0813">Transport</keyword>
<feature type="domain" description="Neurotransmitter-gated ion-channel ligand-binding" evidence="12">
    <location>
        <begin position="35"/>
        <end position="239"/>
    </location>
</feature>
<feature type="transmembrane region" description="Helical" evidence="11">
    <location>
        <begin position="269"/>
        <end position="286"/>
    </location>
</feature>
<dbReference type="GO" id="GO:0004888">
    <property type="term" value="F:transmembrane signaling receptor activity"/>
    <property type="evidence" value="ECO:0007669"/>
    <property type="project" value="InterPro"/>
</dbReference>
<evidence type="ECO:0000256" key="9">
    <source>
        <dbReference type="ARBA" id="ARBA00023136"/>
    </source>
</evidence>
<evidence type="ECO:0000256" key="2">
    <source>
        <dbReference type="ARBA" id="ARBA00004236"/>
    </source>
</evidence>
<name>A0AAV2BYH9_9ARAC</name>
<keyword evidence="9 11" id="KW-0472">Membrane</keyword>
<accession>A0AAV2BYH9</accession>
<evidence type="ECO:0008006" key="16">
    <source>
        <dbReference type="Google" id="ProtNLM"/>
    </source>
</evidence>
<dbReference type="PROSITE" id="PS00236">
    <property type="entry name" value="NEUROTR_ION_CHANNEL"/>
    <property type="match status" value="1"/>
</dbReference>
<protein>
    <recommendedName>
        <fullName evidence="16">Glutamate-gated chloride channel</fullName>
    </recommendedName>
</protein>
<evidence type="ECO:0000256" key="6">
    <source>
        <dbReference type="ARBA" id="ARBA00022729"/>
    </source>
</evidence>
<feature type="transmembrane region" description="Helical" evidence="11">
    <location>
        <begin position="381"/>
        <end position="400"/>
    </location>
</feature>
<sequence length="406" mass="46716">MQSLFVCIVAALLSLVASDLIKARKENELIQRYFAELKKSGYDKNIMPEGNGGFGSPVEVRCEIFLLDISEVDDLHMDYRAMMYFRQSWNDSRLTYPNLPFRSISLNDRSLIWTPDLFSVQEKEGVHHTLISPNSFIKISREGEVRSSVRLSMTFQCPMDFTKYPHDVQKCNFQIESYGSTSDKLSLTWDQRTPNPVSFYKNISTVNFALKDVKESVSHQTFSFGKYTILEISLVLQRKSGFFMIRLYAPFLLLVAISWLCFWIPAKLLTLRLPLLLVILYLMVDIGSEINGKSPPVSYTKGTDVWIAVCESLVFASFLETILVHILYRKKEKSMCKNDQEAQNVLEMDEKMNRVKGDSSINLVANRLKCNGNMHKRIDKISAFLFPSLFVLFNFVYGLIYCCGRQ</sequence>
<organism evidence="14 15">
    <name type="scientific">Larinioides sclopetarius</name>
    <dbReference type="NCBI Taxonomy" id="280406"/>
    <lineage>
        <taxon>Eukaryota</taxon>
        <taxon>Metazoa</taxon>
        <taxon>Ecdysozoa</taxon>
        <taxon>Arthropoda</taxon>
        <taxon>Chelicerata</taxon>
        <taxon>Arachnida</taxon>
        <taxon>Araneae</taxon>
        <taxon>Araneomorphae</taxon>
        <taxon>Entelegynae</taxon>
        <taxon>Araneoidea</taxon>
        <taxon>Araneidae</taxon>
        <taxon>Larinioides</taxon>
    </lineage>
</organism>
<evidence type="ECO:0000256" key="10">
    <source>
        <dbReference type="ARBA" id="ARBA00023303"/>
    </source>
</evidence>
<dbReference type="PANTHER" id="PTHR18945">
    <property type="entry name" value="NEUROTRANSMITTER GATED ION CHANNEL"/>
    <property type="match status" value="1"/>
</dbReference>
<keyword evidence="15" id="KW-1185">Reference proteome</keyword>
<dbReference type="InterPro" id="IPR036734">
    <property type="entry name" value="Neur_chan_lig-bd_sf"/>
</dbReference>
<keyword evidence="7 11" id="KW-1133">Transmembrane helix</keyword>
<feature type="transmembrane region" description="Helical" evidence="11">
    <location>
        <begin position="243"/>
        <end position="262"/>
    </location>
</feature>
<dbReference type="InterPro" id="IPR006028">
    <property type="entry name" value="GABAA/Glycine_rcpt"/>
</dbReference>
<evidence type="ECO:0000259" key="13">
    <source>
        <dbReference type="Pfam" id="PF02932"/>
    </source>
</evidence>
<dbReference type="EMBL" id="CAXIEN010000654">
    <property type="protein sequence ID" value="CAL1301330.1"/>
    <property type="molecule type" value="Genomic_DNA"/>
</dbReference>
<feature type="chain" id="PRO_5043102641" description="Glutamate-gated chloride channel" evidence="11">
    <location>
        <begin position="19"/>
        <end position="406"/>
    </location>
</feature>
<dbReference type="InterPro" id="IPR038050">
    <property type="entry name" value="Neuro_actylchol_rec"/>
</dbReference>
<proteinExistence type="inferred from homology"/>
<dbReference type="PRINTS" id="PR00253">
    <property type="entry name" value="GABAARECEPTR"/>
</dbReference>
<dbReference type="InterPro" id="IPR036719">
    <property type="entry name" value="Neuro-gated_channel_TM_sf"/>
</dbReference>
<dbReference type="InterPro" id="IPR018000">
    <property type="entry name" value="Neurotransmitter_ion_chnl_CS"/>
</dbReference>
<dbReference type="Proteomes" id="UP001497382">
    <property type="component" value="Unassembled WGS sequence"/>
</dbReference>
<dbReference type="GO" id="GO:0099095">
    <property type="term" value="F:ligand-gated monoatomic anion channel activity"/>
    <property type="evidence" value="ECO:0007669"/>
    <property type="project" value="UniProtKB-ARBA"/>
</dbReference>
<evidence type="ECO:0000256" key="8">
    <source>
        <dbReference type="ARBA" id="ARBA00023065"/>
    </source>
</evidence>
<dbReference type="InterPro" id="IPR006029">
    <property type="entry name" value="Neurotrans-gated_channel_TM"/>
</dbReference>
<evidence type="ECO:0000313" key="15">
    <source>
        <dbReference type="Proteomes" id="UP001497382"/>
    </source>
</evidence>